<accession>A0A543IZH7</accession>
<evidence type="ECO:0000313" key="3">
    <source>
        <dbReference type="Proteomes" id="UP000319213"/>
    </source>
</evidence>
<feature type="transmembrane region" description="Helical" evidence="1">
    <location>
        <begin position="122"/>
        <end position="141"/>
    </location>
</feature>
<keyword evidence="3" id="KW-1185">Reference proteome</keyword>
<feature type="transmembrane region" description="Helical" evidence="1">
    <location>
        <begin position="88"/>
        <end position="110"/>
    </location>
</feature>
<dbReference type="EMBL" id="VFPQ01000001">
    <property type="protein sequence ID" value="TQM75979.1"/>
    <property type="molecule type" value="Genomic_DNA"/>
</dbReference>
<dbReference type="OrthoDB" id="5966662at2"/>
<dbReference type="AlphaFoldDB" id="A0A543IZH7"/>
<sequence>MTATGDPGGGSRQGTGPGIGRRLCSALPSAAVAAVAAAGTALVAVVDPNEPGHYPPCPLLALTGLYCPGCGTLRALHALTRGDIGAALGLNALFVVLLPMAAALWVRWAVRSWQGRPFAEKAPHPAIVWAFLALLISYGVVRNLPFGQFLAP</sequence>
<reference evidence="2 3" key="1">
    <citation type="submission" date="2019-06" db="EMBL/GenBank/DDBJ databases">
        <title>Sequencing the genomes of 1000 actinobacteria strains.</title>
        <authorList>
            <person name="Klenk H.-P."/>
        </authorList>
    </citation>
    <scope>NUCLEOTIDE SEQUENCE [LARGE SCALE GENOMIC DNA]</scope>
    <source>
        <strain evidence="2 3">DSM 43186</strain>
    </source>
</reference>
<keyword evidence="1" id="KW-0472">Membrane</keyword>
<organism evidence="2 3">
    <name type="scientific">Thermopolyspora flexuosa</name>
    <dbReference type="NCBI Taxonomy" id="103836"/>
    <lineage>
        <taxon>Bacteria</taxon>
        <taxon>Bacillati</taxon>
        <taxon>Actinomycetota</taxon>
        <taxon>Actinomycetes</taxon>
        <taxon>Streptosporangiales</taxon>
        <taxon>Streptosporangiaceae</taxon>
        <taxon>Thermopolyspora</taxon>
    </lineage>
</organism>
<comment type="caution">
    <text evidence="2">The sequence shown here is derived from an EMBL/GenBank/DDBJ whole genome shotgun (WGS) entry which is preliminary data.</text>
</comment>
<evidence type="ECO:0000313" key="2">
    <source>
        <dbReference type="EMBL" id="TQM75979.1"/>
    </source>
</evidence>
<dbReference type="Proteomes" id="UP000319213">
    <property type="component" value="Unassembled WGS sequence"/>
</dbReference>
<protein>
    <submittedName>
        <fullName evidence="2">Uncharacterized protein DUF2752</fullName>
    </submittedName>
</protein>
<gene>
    <name evidence="2" type="ORF">FHX40_2703</name>
</gene>
<feature type="transmembrane region" description="Helical" evidence="1">
    <location>
        <begin position="26"/>
        <end position="46"/>
    </location>
</feature>
<name>A0A543IZH7_9ACTN</name>
<evidence type="ECO:0000256" key="1">
    <source>
        <dbReference type="SAM" id="Phobius"/>
    </source>
</evidence>
<keyword evidence="1" id="KW-1133">Transmembrane helix</keyword>
<dbReference type="Pfam" id="PF10825">
    <property type="entry name" value="DUF2752"/>
    <property type="match status" value="1"/>
</dbReference>
<keyword evidence="1" id="KW-0812">Transmembrane</keyword>
<dbReference type="InterPro" id="IPR021215">
    <property type="entry name" value="DUF2752"/>
</dbReference>
<dbReference type="RefSeq" id="WP_142259916.1">
    <property type="nucleotide sequence ID" value="NZ_BMPV01000001.1"/>
</dbReference>
<proteinExistence type="predicted"/>